<dbReference type="GO" id="GO:0016810">
    <property type="term" value="F:hydrolase activity, acting on carbon-nitrogen (but not peptide) bonds"/>
    <property type="evidence" value="ECO:0007669"/>
    <property type="project" value="InterPro"/>
</dbReference>
<dbReference type="CDD" id="cd10940">
    <property type="entry name" value="CE4_PuuE_HpPgdA_like_1"/>
    <property type="match status" value="1"/>
</dbReference>
<accession>A0A229SB15</accession>
<gene>
    <name evidence="2" type="ORF">CFP71_14950</name>
</gene>
<evidence type="ECO:0000313" key="2">
    <source>
        <dbReference type="EMBL" id="OXM56123.1"/>
    </source>
</evidence>
<comment type="caution">
    <text evidence="2">The sequence shown here is derived from an EMBL/GenBank/DDBJ whole genome shotgun (WGS) entry which is preliminary data.</text>
</comment>
<keyword evidence="3" id="KW-1185">Reference proteome</keyword>
<feature type="domain" description="NodB homology" evidence="1">
    <location>
        <begin position="21"/>
        <end position="152"/>
    </location>
</feature>
<dbReference type="InterPro" id="IPR011330">
    <property type="entry name" value="Glyco_hydro/deAcase_b/a-brl"/>
</dbReference>
<dbReference type="PROSITE" id="PS51677">
    <property type="entry name" value="NODB"/>
    <property type="match status" value="1"/>
</dbReference>
<dbReference type="EMBL" id="NMQT01000051">
    <property type="protein sequence ID" value="OXM56123.1"/>
    <property type="molecule type" value="Genomic_DNA"/>
</dbReference>
<dbReference type="PANTHER" id="PTHR47561:SF1">
    <property type="entry name" value="POLYSACCHARIDE DEACETYLASE FAMILY PROTEIN (AFU_ORTHOLOGUE AFUA_6G05030)"/>
    <property type="match status" value="1"/>
</dbReference>
<dbReference type="OrthoDB" id="9763050at2"/>
<reference evidence="2 3" key="1">
    <citation type="submission" date="2017-07" db="EMBL/GenBank/DDBJ databases">
        <title>Amycolatopsis thailandensis Genome sequencing and assembly.</title>
        <authorList>
            <person name="Kaur N."/>
            <person name="Mayilraj S."/>
        </authorList>
    </citation>
    <scope>NUCLEOTIDE SEQUENCE [LARGE SCALE GENOMIC DNA]</scope>
    <source>
        <strain evidence="2 3">JCM 16380</strain>
    </source>
</reference>
<evidence type="ECO:0000259" key="1">
    <source>
        <dbReference type="PROSITE" id="PS51677"/>
    </source>
</evidence>
<evidence type="ECO:0000313" key="3">
    <source>
        <dbReference type="Proteomes" id="UP000215223"/>
    </source>
</evidence>
<organism evidence="2 3">
    <name type="scientific">Amycolatopsis thailandensis</name>
    <dbReference type="NCBI Taxonomy" id="589330"/>
    <lineage>
        <taxon>Bacteria</taxon>
        <taxon>Bacillati</taxon>
        <taxon>Actinomycetota</taxon>
        <taxon>Actinomycetes</taxon>
        <taxon>Pseudonocardiales</taxon>
        <taxon>Pseudonocardiaceae</taxon>
        <taxon>Amycolatopsis</taxon>
    </lineage>
</organism>
<dbReference type="RefSeq" id="WP_093934455.1">
    <property type="nucleotide sequence ID" value="NZ_NMQT01000051.1"/>
</dbReference>
<dbReference type="SUPFAM" id="SSF88713">
    <property type="entry name" value="Glycoside hydrolase/deacetylase"/>
    <property type="match status" value="1"/>
</dbReference>
<dbReference type="Proteomes" id="UP000215223">
    <property type="component" value="Unassembled WGS sequence"/>
</dbReference>
<protein>
    <submittedName>
        <fullName evidence="2">Polysaccharide deacetylase</fullName>
    </submittedName>
</protein>
<name>A0A229SB15_9PSEU</name>
<dbReference type="InterPro" id="IPR002509">
    <property type="entry name" value="NODB_dom"/>
</dbReference>
<dbReference type="PANTHER" id="PTHR47561">
    <property type="entry name" value="POLYSACCHARIDE DEACETYLASE FAMILY PROTEIN (AFU_ORTHOLOGUE AFUA_6G05030)"/>
    <property type="match status" value="1"/>
</dbReference>
<proteinExistence type="predicted"/>
<dbReference type="Pfam" id="PF01522">
    <property type="entry name" value="Polysacc_deac_1"/>
    <property type="match status" value="1"/>
</dbReference>
<dbReference type="Gene3D" id="3.20.20.370">
    <property type="entry name" value="Glycoside hydrolase/deacetylase"/>
    <property type="match status" value="1"/>
</dbReference>
<dbReference type="GO" id="GO:0005975">
    <property type="term" value="P:carbohydrate metabolic process"/>
    <property type="evidence" value="ECO:0007669"/>
    <property type="project" value="InterPro"/>
</dbReference>
<dbReference type="AlphaFoldDB" id="A0A229SB15"/>
<sequence>MSARPLGSVSIDLDNLWAYLKTHGDSEWRRHPSFLPSAVPRLLEIFGEHGLTTTVFVVGTDVVREDGAKAVNEIAAAGHEIANHSFGHEPWLHRYPRDRLEEELRLTDEAVVTAGAPHPLGFRGPGFSMSHDLVEVLCERGYTYDASTLPTWVGPLARAYHNRTAPRADNHGRDELFGGFARVLAPVHPYHWTTPGGSRLVELPVTTMPLLRTPIHGSYLLQLYGMSPKLARAYFRTALKLCLARGVAPSLLLHPTDVLGGTEAPGMEFFPGMATPGERKVAWLAWVLRTMREHFDIVGTGEYVRRTEIRRLRPSTRLAAGG</sequence>